<evidence type="ECO:0000259" key="1">
    <source>
        <dbReference type="Pfam" id="PF18885"/>
    </source>
</evidence>
<feature type="domain" description="DUF5648" evidence="1">
    <location>
        <begin position="459"/>
        <end position="535"/>
    </location>
</feature>
<dbReference type="EMBL" id="LS423452">
    <property type="protein sequence ID" value="SPS05141.1"/>
    <property type="molecule type" value="Genomic_DNA"/>
</dbReference>
<dbReference type="Gene3D" id="2.80.10.50">
    <property type="match status" value="3"/>
</dbReference>
<dbReference type="NCBIfam" id="TIGR02608">
    <property type="entry name" value="delta_60_rpt"/>
    <property type="match status" value="5"/>
</dbReference>
<protein>
    <recommendedName>
        <fullName evidence="1">DUF5648 domain-containing protein</fullName>
    </recommendedName>
</protein>
<reference evidence="2" key="1">
    <citation type="submission" date="2018-05" db="EMBL/GenBank/DDBJ databases">
        <authorList>
            <person name="Lanie J.A."/>
            <person name="Ng W.-L."/>
            <person name="Kazmierczak K.M."/>
            <person name="Andrzejewski T.M."/>
            <person name="Davidsen T.M."/>
            <person name="Wayne K.J."/>
            <person name="Tettelin H."/>
            <person name="Glass J.I."/>
            <person name="Rusch D."/>
            <person name="Podicherti R."/>
            <person name="Tsui H.-C.T."/>
            <person name="Winkler M.E."/>
        </authorList>
    </citation>
    <scope>NUCLEOTIDE SEQUENCE</scope>
    <source>
        <strain evidence="2">KNB</strain>
    </source>
</reference>
<name>A0A2X0SCN1_9PROT</name>
<gene>
    <name evidence="2" type="ORF">NITFAB_0730</name>
</gene>
<dbReference type="SUPFAM" id="SSF63829">
    <property type="entry name" value="Calcium-dependent phosphotriesterase"/>
    <property type="match status" value="1"/>
</dbReference>
<organism evidence="2">
    <name type="scientific">Candidatus Nitrotoga fabula</name>
    <dbReference type="NCBI Taxonomy" id="2182327"/>
    <lineage>
        <taxon>Bacteria</taxon>
        <taxon>Pseudomonadati</taxon>
        <taxon>Pseudomonadota</taxon>
        <taxon>Betaproteobacteria</taxon>
        <taxon>Nitrosomonadales</taxon>
        <taxon>Gallionellaceae</taxon>
        <taxon>Candidatus Nitrotoga</taxon>
    </lineage>
</organism>
<dbReference type="Pfam" id="PF17164">
    <property type="entry name" value="DUF5122"/>
    <property type="match status" value="3"/>
</dbReference>
<accession>A0A2X0SCN1</accession>
<evidence type="ECO:0000313" key="2">
    <source>
        <dbReference type="EMBL" id="SPS05141.1"/>
    </source>
</evidence>
<dbReference type="AlphaFoldDB" id="A0A2X0SCN1"/>
<dbReference type="Pfam" id="PF18885">
    <property type="entry name" value="DUF5648"/>
    <property type="match status" value="1"/>
</dbReference>
<dbReference type="InterPro" id="IPR013431">
    <property type="entry name" value="Delta_60_rpt"/>
</dbReference>
<dbReference type="InterPro" id="IPR043708">
    <property type="entry name" value="DUF5648"/>
</dbReference>
<sequence>MNNDIVCQSKWLTGFIALTCILSLVTMKISAAPLDPDMNFDGDGRVTFHTGQQQAQIGRSAVQPDGKLIVTGTRFVQIGGLTGTELSVRRFNENGSPDTDFGVHGESRFSVRGNDAINMVTLQPDGKILLALSAQEPCTNVMSFPPACISGSGQPSVQVSALARLNTDGTLDTTLDGKGFVEAGDFYGGYAIAVQPDGKMLLLGTTSITRARIFNWKLARFNTDGTRDASFNAGQTVSSRCDALGYALLLQQDGSIIVSGDQGVFYADSLANPGICMERLLPDGSHDLAFNLGQLFTHFGLNVELRSLAALPDGKILAIGRGISTTQSPYQSGVIAARYSVNGVLDASYGHDGTLFLPLAEQYTYVHSALTRNNGIIAAGLEYPHGDQKLYRTTLLKLSPDGLADPAFGINGIAHSSLTTDILKDFSIDKKNRWIMVSQSVLPDLNTGGLIERYRGENMDGLPVAEFYHAHLDHYFITADAAEATAIENGSAGPGWIRTGNSFKSGGSSPVCRFYGSMAPGPNAHFYTLAGPECELLKQLQANTPDTDKRWNFESLDFDSTLPTTSGIGGICPTGTTPVYRTYNNGFARGIDSNHRITSSQEAILEVTSRGWINEGVVMCAPD</sequence>
<proteinExistence type="predicted"/>